<dbReference type="CDD" id="cd00156">
    <property type="entry name" value="REC"/>
    <property type="match status" value="1"/>
</dbReference>
<evidence type="ECO:0000259" key="3">
    <source>
        <dbReference type="PROSITE" id="PS50110"/>
    </source>
</evidence>
<evidence type="ECO:0000313" key="5">
    <source>
        <dbReference type="Proteomes" id="UP000185936"/>
    </source>
</evidence>
<dbReference type="Proteomes" id="UP000185936">
    <property type="component" value="Unassembled WGS sequence"/>
</dbReference>
<feature type="modified residue" description="4-aspartylphosphate" evidence="2">
    <location>
        <position position="70"/>
    </location>
</feature>
<dbReference type="SUPFAM" id="SSF52172">
    <property type="entry name" value="CheY-like"/>
    <property type="match status" value="1"/>
</dbReference>
<dbReference type="Pfam" id="PF02518">
    <property type="entry name" value="HATPase_c"/>
    <property type="match status" value="1"/>
</dbReference>
<gene>
    <name evidence="4" type="ORF">SAMN05421752_11065</name>
</gene>
<accession>A0A1N7G7E5</accession>
<dbReference type="RefSeq" id="WP_076609807.1">
    <property type="nucleotide sequence ID" value="NZ_FTNR01000010.1"/>
</dbReference>
<protein>
    <submittedName>
        <fullName evidence="4">Histidine kinase-, DNA gyrase B-, and HSP90-like ATPase</fullName>
    </submittedName>
</protein>
<dbReference type="Pfam" id="PF00072">
    <property type="entry name" value="Response_reg"/>
    <property type="match status" value="1"/>
</dbReference>
<keyword evidence="4" id="KW-0808">Transferase</keyword>
<evidence type="ECO:0000256" key="2">
    <source>
        <dbReference type="PROSITE-ProRule" id="PRU00169"/>
    </source>
</evidence>
<dbReference type="EMBL" id="FTNR01000010">
    <property type="protein sequence ID" value="SIS08492.1"/>
    <property type="molecule type" value="Genomic_DNA"/>
</dbReference>
<dbReference type="SUPFAM" id="SSF55874">
    <property type="entry name" value="ATPase domain of HSP90 chaperone/DNA topoisomerase II/histidine kinase"/>
    <property type="match status" value="1"/>
</dbReference>
<dbReference type="PROSITE" id="PS50110">
    <property type="entry name" value="RESPONSE_REGULATORY"/>
    <property type="match status" value="1"/>
</dbReference>
<dbReference type="Gene3D" id="3.40.50.2300">
    <property type="match status" value="1"/>
</dbReference>
<name>A0A1N7G7E5_9EURY</name>
<reference evidence="5" key="1">
    <citation type="submission" date="2017-01" db="EMBL/GenBank/DDBJ databases">
        <authorList>
            <person name="Varghese N."/>
            <person name="Submissions S."/>
        </authorList>
    </citation>
    <scope>NUCLEOTIDE SEQUENCE [LARGE SCALE GENOMIC DNA]</scope>
    <source>
        <strain evidence="5">type strain: HArc-</strain>
    </source>
</reference>
<keyword evidence="1 2" id="KW-0597">Phosphoprotein</keyword>
<dbReference type="AlphaFoldDB" id="A0A1N7G7E5"/>
<proteinExistence type="predicted"/>
<keyword evidence="5" id="KW-1185">Reference proteome</keyword>
<dbReference type="InterPro" id="IPR003594">
    <property type="entry name" value="HATPase_dom"/>
</dbReference>
<organism evidence="4 5">
    <name type="scientific">Natronorubrum thiooxidans</name>
    <dbReference type="NCBI Taxonomy" id="308853"/>
    <lineage>
        <taxon>Archaea</taxon>
        <taxon>Methanobacteriati</taxon>
        <taxon>Methanobacteriota</taxon>
        <taxon>Stenosarchaea group</taxon>
        <taxon>Halobacteria</taxon>
        <taxon>Halobacteriales</taxon>
        <taxon>Natrialbaceae</taxon>
        <taxon>Natronorubrum</taxon>
    </lineage>
</organism>
<dbReference type="GO" id="GO:0000160">
    <property type="term" value="P:phosphorelay signal transduction system"/>
    <property type="evidence" value="ECO:0007669"/>
    <property type="project" value="InterPro"/>
</dbReference>
<dbReference type="GO" id="GO:0016301">
    <property type="term" value="F:kinase activity"/>
    <property type="evidence" value="ECO:0007669"/>
    <property type="project" value="UniProtKB-KW"/>
</dbReference>
<dbReference type="InterPro" id="IPR036890">
    <property type="entry name" value="HATPase_C_sf"/>
</dbReference>
<sequence>MTAGEPLAVLLVEDSDDDARYIERLVLEHRRDRHERSDIAAEISRLDRVERLGDALEVLTDDGIDVVLLDLQLPDSRGLDTVSAVTAHAPGVPIIVLTGRDGGDIGARAIQRGAQDYLEKAHLSAALIHRAIRYGLERKHQQRTLSETNHRLAVLSRLLRTDIRNELSVALGWADVLEPQVTPDGTAAFESMRGATQNVVECVDMAADVATALETDVEATTASLDLEAVLETELEQARHRLPAVDIEYRPASADRRPVPVLGTPLLSTAIAQLLSALARHADGPQPTITVALESDDDRVIVSIGGEAIRLPRTQRAFLAASERRIDEGPDVNVGLYLVQTVIDQAGGEISIADDTPGTTVSIHLKRAPTDDPSGVAER</sequence>
<dbReference type="OrthoDB" id="163538at2157"/>
<dbReference type="PANTHER" id="PTHR44591:SF3">
    <property type="entry name" value="RESPONSE REGULATORY DOMAIN-CONTAINING PROTEIN"/>
    <property type="match status" value="1"/>
</dbReference>
<evidence type="ECO:0000256" key="1">
    <source>
        <dbReference type="ARBA" id="ARBA00022553"/>
    </source>
</evidence>
<dbReference type="InterPro" id="IPR050595">
    <property type="entry name" value="Bact_response_regulator"/>
</dbReference>
<keyword evidence="4" id="KW-0418">Kinase</keyword>
<dbReference type="STRING" id="308853.SAMN05421752_11065"/>
<dbReference type="SMART" id="SM00448">
    <property type="entry name" value="REC"/>
    <property type="match status" value="1"/>
</dbReference>
<evidence type="ECO:0000313" key="4">
    <source>
        <dbReference type="EMBL" id="SIS08492.1"/>
    </source>
</evidence>
<feature type="domain" description="Response regulatory" evidence="3">
    <location>
        <begin position="8"/>
        <end position="135"/>
    </location>
</feature>
<dbReference type="Gene3D" id="3.30.565.10">
    <property type="entry name" value="Histidine kinase-like ATPase, C-terminal domain"/>
    <property type="match status" value="1"/>
</dbReference>
<dbReference type="InterPro" id="IPR001789">
    <property type="entry name" value="Sig_transdc_resp-reg_receiver"/>
</dbReference>
<dbReference type="InterPro" id="IPR011006">
    <property type="entry name" value="CheY-like_superfamily"/>
</dbReference>
<dbReference type="PANTHER" id="PTHR44591">
    <property type="entry name" value="STRESS RESPONSE REGULATOR PROTEIN 1"/>
    <property type="match status" value="1"/>
</dbReference>